<feature type="domain" description="IMP dehydrogenase/GMP reductase" evidence="6">
    <location>
        <begin position="7"/>
        <end position="336"/>
    </location>
</feature>
<name>A0A4V1FZ00_9EURY</name>
<evidence type="ECO:0000256" key="1">
    <source>
        <dbReference type="ARBA" id="ARBA00012678"/>
    </source>
</evidence>
<dbReference type="RefSeq" id="WP_138244008.1">
    <property type="nucleotide sequence ID" value="NZ_CP040330.1"/>
</dbReference>
<proteinExistence type="predicted"/>
<evidence type="ECO:0000256" key="2">
    <source>
        <dbReference type="ARBA" id="ARBA00015800"/>
    </source>
</evidence>
<dbReference type="GO" id="GO:0003920">
    <property type="term" value="F:GMP reductase activity"/>
    <property type="evidence" value="ECO:0007669"/>
    <property type="project" value="UniProtKB-EC"/>
</dbReference>
<dbReference type="GO" id="GO:0016616">
    <property type="term" value="F:oxidoreductase activity, acting on the CH-OH group of donors, NAD or NADP as acceptor"/>
    <property type="evidence" value="ECO:0007669"/>
    <property type="project" value="UniProtKB-ARBA"/>
</dbReference>
<dbReference type="Pfam" id="PF00478">
    <property type="entry name" value="IMPDH"/>
    <property type="match status" value="1"/>
</dbReference>
<evidence type="ECO:0000259" key="6">
    <source>
        <dbReference type="Pfam" id="PF00478"/>
    </source>
</evidence>
<feature type="region of interest" description="Disordered" evidence="5">
    <location>
        <begin position="332"/>
        <end position="375"/>
    </location>
</feature>
<evidence type="ECO:0000256" key="4">
    <source>
        <dbReference type="ARBA" id="ARBA00023002"/>
    </source>
</evidence>
<organism evidence="7 8">
    <name type="scientific">Natrinema versiforme</name>
    <dbReference type="NCBI Taxonomy" id="88724"/>
    <lineage>
        <taxon>Archaea</taxon>
        <taxon>Methanobacteriati</taxon>
        <taxon>Methanobacteriota</taxon>
        <taxon>Stenosarchaea group</taxon>
        <taxon>Halobacteria</taxon>
        <taxon>Halobacteriales</taxon>
        <taxon>Natrialbaceae</taxon>
        <taxon>Natrinema</taxon>
    </lineage>
</organism>
<dbReference type="PANTHER" id="PTHR43170">
    <property type="entry name" value="GMP REDUCTASE"/>
    <property type="match status" value="1"/>
</dbReference>
<dbReference type="EMBL" id="CP040330">
    <property type="protein sequence ID" value="QCS41501.1"/>
    <property type="molecule type" value="Genomic_DNA"/>
</dbReference>
<dbReference type="InterPro" id="IPR013785">
    <property type="entry name" value="Aldolase_TIM"/>
</dbReference>
<sequence>MNDLRTGLSYGDVLLVPNRSPVDSRSDVDLSTPFTPSLELDTPVVSAAMDTVTEAELAIELSRAGGLGVLHRFLTADEQSAQVEKVKAAGERVAAAVGINEDYVDRSAALVEAGVDALVVDVAHGHLERTLEAVETLREEFPSTDLVAGNVATPEGVTDLAAAGADCVKVGIGPGSHCTTRKVAGAGVPQLTAVDDCATAAEDLDVTICADGGIRTSGDAAKALMAGADTVMLGSLLAGTEEAPGAVVEVDGDRYKRSRGMATTTAAENRDDKEADVRADEGVEALTPYKGQVADVVGEFCAGIQSGLSYCGGHTVADARRKAEFIRVAPSAKEREGYHTDQDWEGVSVDSEAKDETDSQLADDETGTAAAESDD</sequence>
<dbReference type="PANTHER" id="PTHR43170:SF5">
    <property type="entry name" value="GMP REDUCTASE"/>
    <property type="match status" value="1"/>
</dbReference>
<dbReference type="InterPro" id="IPR001093">
    <property type="entry name" value="IMP_DH_GMPRt"/>
</dbReference>
<dbReference type="KEGG" id="nvr:FEJ81_03700"/>
<evidence type="ECO:0000256" key="3">
    <source>
        <dbReference type="ARBA" id="ARBA00022857"/>
    </source>
</evidence>
<keyword evidence="4" id="KW-0560">Oxidoreductase</keyword>
<protein>
    <recommendedName>
        <fullName evidence="2">GMP reductase</fullName>
        <ecNumber evidence="1">1.7.1.7</ecNumber>
    </recommendedName>
</protein>
<evidence type="ECO:0000313" key="8">
    <source>
        <dbReference type="Proteomes" id="UP000302218"/>
    </source>
</evidence>
<dbReference type="AlphaFoldDB" id="A0A4V1FZ00"/>
<dbReference type="GeneID" id="40264346"/>
<gene>
    <name evidence="7" type="ORF">FEJ81_03700</name>
</gene>
<dbReference type="InterPro" id="IPR050139">
    <property type="entry name" value="GMP_reductase"/>
</dbReference>
<keyword evidence="3" id="KW-0521">NADP</keyword>
<accession>A0A4V1FZ00</accession>
<dbReference type="EC" id="1.7.1.7" evidence="1"/>
<dbReference type="Gene3D" id="3.20.20.70">
    <property type="entry name" value="Aldolase class I"/>
    <property type="match status" value="1"/>
</dbReference>
<feature type="compositionally biased region" description="Acidic residues" evidence="5">
    <location>
        <begin position="361"/>
        <end position="375"/>
    </location>
</feature>
<dbReference type="Proteomes" id="UP000302218">
    <property type="component" value="Chromosome"/>
</dbReference>
<dbReference type="CDD" id="cd00381">
    <property type="entry name" value="IMPDH"/>
    <property type="match status" value="1"/>
</dbReference>
<dbReference type="FunFam" id="3.20.20.70:FF:000424">
    <property type="entry name" value="Inosine-5'-monophosphate dehydrogenase 2"/>
    <property type="match status" value="1"/>
</dbReference>
<dbReference type="OrthoDB" id="324877at2157"/>
<evidence type="ECO:0000313" key="7">
    <source>
        <dbReference type="EMBL" id="QCS41501.1"/>
    </source>
</evidence>
<feature type="compositionally biased region" description="Basic and acidic residues" evidence="5">
    <location>
        <begin position="332"/>
        <end position="342"/>
    </location>
</feature>
<evidence type="ECO:0000256" key="5">
    <source>
        <dbReference type="SAM" id="MobiDB-lite"/>
    </source>
</evidence>
<dbReference type="SMART" id="SM01240">
    <property type="entry name" value="IMPDH"/>
    <property type="match status" value="1"/>
</dbReference>
<reference evidence="8" key="1">
    <citation type="submission" date="2019-05" db="EMBL/GenBank/DDBJ databases">
        <title>Genome sequence and methylation pattern of the halophilic Archaeon Natrinema versiforme BOL5-4.</title>
        <authorList>
            <person name="DasSarma P."/>
            <person name="Anton B.P."/>
            <person name="DasSarma S.L."/>
            <person name="Martinez F.L."/>
            <person name="Guzman D."/>
            <person name="Roberts R.J."/>
            <person name="DasSarma S."/>
        </authorList>
    </citation>
    <scope>NUCLEOTIDE SEQUENCE [LARGE SCALE GENOMIC DNA]</scope>
    <source>
        <strain evidence="8">BOL5-4</strain>
    </source>
</reference>
<dbReference type="SUPFAM" id="SSF51412">
    <property type="entry name" value="Inosine monophosphate dehydrogenase (IMPDH)"/>
    <property type="match status" value="1"/>
</dbReference>